<reference evidence="2 3" key="1">
    <citation type="submission" date="2019-05" db="EMBL/GenBank/DDBJ databases">
        <authorList>
            <consortium name="Pathogen Informatics"/>
        </authorList>
    </citation>
    <scope>NUCLEOTIDE SEQUENCE [LARGE SCALE GENOMIC DNA]</scope>
    <source>
        <strain evidence="2 3">NCTC11429</strain>
    </source>
</reference>
<dbReference type="KEGG" id="stha:NCTC11429_00482"/>
<evidence type="ECO:0000259" key="1">
    <source>
        <dbReference type="Pfam" id="PF26395"/>
    </source>
</evidence>
<dbReference type="InterPro" id="IPR058588">
    <property type="entry name" value="E2-CBASS"/>
</dbReference>
<dbReference type="EMBL" id="LR590484">
    <property type="protein sequence ID" value="VTR29694.1"/>
    <property type="molecule type" value="Genomic_DNA"/>
</dbReference>
<gene>
    <name evidence="2" type="ORF">NCTC11429_00482</name>
</gene>
<dbReference type="STRING" id="1123265.GCA_000686625_03126"/>
<feature type="domain" description="Type II CBASS E2 protein" evidence="1">
    <location>
        <begin position="15"/>
        <end position="133"/>
    </location>
</feature>
<dbReference type="Pfam" id="PF26395">
    <property type="entry name" value="E2-CBASS"/>
    <property type="match status" value="1"/>
</dbReference>
<evidence type="ECO:0000313" key="3">
    <source>
        <dbReference type="Proteomes" id="UP000308196"/>
    </source>
</evidence>
<protein>
    <recommendedName>
        <fullName evidence="1">Type II CBASS E2 protein domain-containing protein</fullName>
    </recommendedName>
</protein>
<dbReference type="AlphaFoldDB" id="A0A4U9UJE0"/>
<proteinExistence type="predicted"/>
<sequence>MAVYQKNKKHNPVVQIMAMKSRYPQFNAKREKNGDISFKGKLQVKPELPVYTIKVIYRGDNTPIIHILDPAPLSGAPHIYSDTESLCLYHRSNFKWTASKLIANEIMGWTAGWIYFYEYWLQNDEWIGPEVPHSL</sequence>
<organism evidence="2 3">
    <name type="scientific">Sphingobacterium thalpophilum</name>
    <dbReference type="NCBI Taxonomy" id="259"/>
    <lineage>
        <taxon>Bacteria</taxon>
        <taxon>Pseudomonadati</taxon>
        <taxon>Bacteroidota</taxon>
        <taxon>Sphingobacteriia</taxon>
        <taxon>Sphingobacteriales</taxon>
        <taxon>Sphingobacteriaceae</taxon>
        <taxon>Sphingobacterium</taxon>
    </lineage>
</organism>
<accession>A0A4U9UJE0</accession>
<evidence type="ECO:0000313" key="2">
    <source>
        <dbReference type="EMBL" id="VTR29694.1"/>
    </source>
</evidence>
<name>A0A4U9UJE0_9SPHI</name>
<dbReference type="Proteomes" id="UP000308196">
    <property type="component" value="Chromosome"/>
</dbReference>